<evidence type="ECO:0000256" key="2">
    <source>
        <dbReference type="ARBA" id="ARBA00022490"/>
    </source>
</evidence>
<dbReference type="Pfam" id="PF01121">
    <property type="entry name" value="CoaE"/>
    <property type="match status" value="1"/>
</dbReference>
<comment type="caution">
    <text evidence="9">The sequence shown here is derived from an EMBL/GenBank/DDBJ whole genome shotgun (WGS) entry which is preliminary data.</text>
</comment>
<keyword evidence="3" id="KW-0808">Transferase</keyword>
<dbReference type="CDD" id="cd02022">
    <property type="entry name" value="DPCK"/>
    <property type="match status" value="1"/>
</dbReference>
<name>A0A6A5AKH9_APHAT</name>
<evidence type="ECO:0000256" key="4">
    <source>
        <dbReference type="ARBA" id="ARBA00022741"/>
    </source>
</evidence>
<dbReference type="GO" id="GO:0004140">
    <property type="term" value="F:dephospho-CoA kinase activity"/>
    <property type="evidence" value="ECO:0007669"/>
    <property type="project" value="InterPro"/>
</dbReference>
<keyword evidence="2" id="KW-0963">Cytoplasm</keyword>
<reference evidence="9 10" key="1">
    <citation type="submission" date="2019-06" db="EMBL/GenBank/DDBJ databases">
        <title>Genomics analysis of Aphanomyces spp. identifies a new class of oomycete effector associated with host adaptation.</title>
        <authorList>
            <person name="Gaulin E."/>
        </authorList>
    </citation>
    <scope>NUCLEOTIDE SEQUENCE [LARGE SCALE GENOMIC DNA]</scope>
    <source>
        <strain evidence="9 10">E</strain>
    </source>
</reference>
<evidence type="ECO:0000256" key="6">
    <source>
        <dbReference type="ARBA" id="ARBA00022840"/>
    </source>
</evidence>
<feature type="transmembrane region" description="Helical" evidence="8">
    <location>
        <begin position="15"/>
        <end position="35"/>
    </location>
</feature>
<organism evidence="9 10">
    <name type="scientific">Aphanomyces astaci</name>
    <name type="common">Crayfish plague agent</name>
    <dbReference type="NCBI Taxonomy" id="112090"/>
    <lineage>
        <taxon>Eukaryota</taxon>
        <taxon>Sar</taxon>
        <taxon>Stramenopiles</taxon>
        <taxon>Oomycota</taxon>
        <taxon>Saprolegniomycetes</taxon>
        <taxon>Saprolegniales</taxon>
        <taxon>Verrucalvaceae</taxon>
        <taxon>Aphanomyces</taxon>
    </lineage>
</organism>
<protein>
    <recommendedName>
        <fullName evidence="11">Dephospho-CoA kinase</fullName>
    </recommendedName>
</protein>
<evidence type="ECO:0000256" key="8">
    <source>
        <dbReference type="SAM" id="Phobius"/>
    </source>
</evidence>
<sequence length="300" mass="32780">MSKPLVDVLLNPIELFRTTLPSALTLVAGVGIGYLCGRFRARPSLKYIVYALPVALMSIVNVVTDLGAINTALFSMLGHYLGDSVIAVGLTGGIATGKSTVSEVFKKFNGVIIDADAIARQVVEPGKPAHTKIVAMFGNDVLNADKTINRPMLGSIIFNNPSKRQALNSCTHYYIIKEMFYQLLYQRIVKQRKLVIFDAPLLFETKLLQYFCGPIIVVACSEAAELQRLMARDSLPEDKALARIKSQMSIEEKVKLADVVIDNNGTKEELEVAAEATLRSVAASIGAASEFKRVVFPKKD</sequence>
<dbReference type="GO" id="GO:0015937">
    <property type="term" value="P:coenzyme A biosynthetic process"/>
    <property type="evidence" value="ECO:0007669"/>
    <property type="project" value="UniProtKB-KW"/>
</dbReference>
<gene>
    <name evidence="9" type="ORF">AaE_005576</name>
</gene>
<evidence type="ECO:0000256" key="7">
    <source>
        <dbReference type="ARBA" id="ARBA00022993"/>
    </source>
</evidence>
<dbReference type="AlphaFoldDB" id="A0A6A5AKH9"/>
<evidence type="ECO:0000256" key="1">
    <source>
        <dbReference type="ARBA" id="ARBA00009018"/>
    </source>
</evidence>
<keyword evidence="5" id="KW-0418">Kinase</keyword>
<evidence type="ECO:0000313" key="9">
    <source>
        <dbReference type="EMBL" id="KAF0753816.1"/>
    </source>
</evidence>
<proteinExistence type="inferred from homology"/>
<dbReference type="EMBL" id="VJMI01011071">
    <property type="protein sequence ID" value="KAF0753816.1"/>
    <property type="molecule type" value="Genomic_DNA"/>
</dbReference>
<accession>A0A6A5AKH9</accession>
<evidence type="ECO:0000313" key="10">
    <source>
        <dbReference type="Proteomes" id="UP000469452"/>
    </source>
</evidence>
<dbReference type="NCBIfam" id="TIGR00152">
    <property type="entry name" value="dephospho-CoA kinase"/>
    <property type="match status" value="1"/>
</dbReference>
<dbReference type="Proteomes" id="UP000469452">
    <property type="component" value="Unassembled WGS sequence"/>
</dbReference>
<keyword evidence="8" id="KW-0812">Transmembrane</keyword>
<dbReference type="GO" id="GO:0005524">
    <property type="term" value="F:ATP binding"/>
    <property type="evidence" value="ECO:0007669"/>
    <property type="project" value="UniProtKB-KW"/>
</dbReference>
<dbReference type="HAMAP" id="MF_00376">
    <property type="entry name" value="Dephospho_CoA_kinase"/>
    <property type="match status" value="1"/>
</dbReference>
<dbReference type="PROSITE" id="PS51219">
    <property type="entry name" value="DPCK"/>
    <property type="match status" value="1"/>
</dbReference>
<dbReference type="PANTHER" id="PTHR10695">
    <property type="entry name" value="DEPHOSPHO-COA KINASE-RELATED"/>
    <property type="match status" value="1"/>
</dbReference>
<keyword evidence="6" id="KW-0067">ATP-binding</keyword>
<dbReference type="InterPro" id="IPR027417">
    <property type="entry name" value="P-loop_NTPase"/>
</dbReference>
<dbReference type="VEuPathDB" id="FungiDB:H257_01773"/>
<keyword evidence="8" id="KW-1133">Transmembrane helix</keyword>
<dbReference type="Gene3D" id="3.40.50.300">
    <property type="entry name" value="P-loop containing nucleotide triphosphate hydrolases"/>
    <property type="match status" value="1"/>
</dbReference>
<evidence type="ECO:0008006" key="11">
    <source>
        <dbReference type="Google" id="ProtNLM"/>
    </source>
</evidence>
<comment type="similarity">
    <text evidence="1">Belongs to the CoaE family.</text>
</comment>
<dbReference type="InterPro" id="IPR001977">
    <property type="entry name" value="Depp_CoAkinase"/>
</dbReference>
<dbReference type="PANTHER" id="PTHR10695:SF46">
    <property type="entry name" value="BIFUNCTIONAL COENZYME A SYNTHASE-RELATED"/>
    <property type="match status" value="1"/>
</dbReference>
<feature type="transmembrane region" description="Helical" evidence="8">
    <location>
        <begin position="47"/>
        <end position="69"/>
    </location>
</feature>
<dbReference type="SUPFAM" id="SSF52540">
    <property type="entry name" value="P-loop containing nucleoside triphosphate hydrolases"/>
    <property type="match status" value="1"/>
</dbReference>
<keyword evidence="4" id="KW-0547">Nucleotide-binding</keyword>
<keyword evidence="7" id="KW-0173">Coenzyme A biosynthesis</keyword>
<evidence type="ECO:0000256" key="5">
    <source>
        <dbReference type="ARBA" id="ARBA00022777"/>
    </source>
</evidence>
<keyword evidence="8" id="KW-0472">Membrane</keyword>
<evidence type="ECO:0000256" key="3">
    <source>
        <dbReference type="ARBA" id="ARBA00022679"/>
    </source>
</evidence>
<dbReference type="FunFam" id="3.40.50.300:FF:000991">
    <property type="entry name" value="Dephospho-CoA kinase"/>
    <property type="match status" value="1"/>
</dbReference>